<evidence type="ECO:0000256" key="3">
    <source>
        <dbReference type="ARBA" id="ARBA00022842"/>
    </source>
</evidence>
<dbReference type="InterPro" id="IPR011206">
    <property type="entry name" value="Citrate_lyase_beta/mcl1/mcl2"/>
</dbReference>
<dbReference type="PANTHER" id="PTHR32308:SF0">
    <property type="entry name" value="HPCH_HPAI ALDOLASE_CITRATE LYASE DOMAIN-CONTAINING PROTEIN"/>
    <property type="match status" value="1"/>
</dbReference>
<dbReference type="EMBL" id="CP094929">
    <property type="protein sequence ID" value="UOM51839.1"/>
    <property type="molecule type" value="Genomic_DNA"/>
</dbReference>
<evidence type="ECO:0000313" key="6">
    <source>
        <dbReference type="Proteomes" id="UP000829708"/>
    </source>
</evidence>
<dbReference type="InterPro" id="IPR015813">
    <property type="entry name" value="Pyrv/PenolPyrv_kinase-like_dom"/>
</dbReference>
<evidence type="ECO:0000313" key="5">
    <source>
        <dbReference type="EMBL" id="UOM51839.1"/>
    </source>
</evidence>
<evidence type="ECO:0000259" key="4">
    <source>
        <dbReference type="Pfam" id="PF03328"/>
    </source>
</evidence>
<dbReference type="InterPro" id="IPR040442">
    <property type="entry name" value="Pyrv_kinase-like_dom_sf"/>
</dbReference>
<dbReference type="InterPro" id="IPR005000">
    <property type="entry name" value="Aldolase/citrate-lyase_domain"/>
</dbReference>
<protein>
    <submittedName>
        <fullName evidence="5">CoA ester lyase</fullName>
    </submittedName>
</protein>
<keyword evidence="6" id="KW-1185">Reference proteome</keyword>
<name>A0ABY4DCR8_9SPIR</name>
<accession>A0ABY4DCR8</accession>
<feature type="domain" description="HpcH/HpaI aldolase/citrate lyase" evidence="4">
    <location>
        <begin position="2"/>
        <end position="227"/>
    </location>
</feature>
<evidence type="ECO:0000256" key="1">
    <source>
        <dbReference type="ARBA" id="ARBA00001946"/>
    </source>
</evidence>
<dbReference type="PANTHER" id="PTHR32308">
    <property type="entry name" value="LYASE BETA SUBUNIT, PUTATIVE (AFU_ORTHOLOGUE AFUA_4G13030)-RELATED"/>
    <property type="match status" value="1"/>
</dbReference>
<dbReference type="Gene3D" id="3.20.20.60">
    <property type="entry name" value="Phosphoenolpyruvate-binding domains"/>
    <property type="match status" value="1"/>
</dbReference>
<proteinExistence type="predicted"/>
<dbReference type="Proteomes" id="UP000829708">
    <property type="component" value="Chromosome"/>
</dbReference>
<keyword evidence="3" id="KW-0460">Magnesium</keyword>
<dbReference type="SUPFAM" id="SSF51621">
    <property type="entry name" value="Phosphoenolpyruvate/pyruvate domain"/>
    <property type="match status" value="1"/>
</dbReference>
<reference evidence="6" key="1">
    <citation type="journal article" date="2024" name="J Bioinform Genom">
        <title>Complete genome sequence of the type strain bacterium Sphaerochaeta associata GLS2t (VKM B-2742)t.</title>
        <authorList>
            <person name="Troshina O.Y."/>
            <person name="Tepeeva A.N."/>
            <person name="Arzamasceva V.O."/>
            <person name="Whitman W.B."/>
            <person name="Varghese N."/>
            <person name="Shapiro N."/>
            <person name="Woyke T."/>
            <person name="Kripides N.C."/>
            <person name="Vasilenko O.V."/>
        </authorList>
    </citation>
    <scope>NUCLEOTIDE SEQUENCE [LARGE SCALE GENOMIC DNA]</scope>
    <source>
        <strain evidence="6">GLS2T</strain>
    </source>
</reference>
<dbReference type="GO" id="GO:0016829">
    <property type="term" value="F:lyase activity"/>
    <property type="evidence" value="ECO:0007669"/>
    <property type="project" value="UniProtKB-KW"/>
</dbReference>
<dbReference type="PIRSF" id="PIRSF015582">
    <property type="entry name" value="Cit_lyase_B"/>
    <property type="match status" value="1"/>
</dbReference>
<keyword evidence="5" id="KW-0456">Lyase</keyword>
<dbReference type="Pfam" id="PF03328">
    <property type="entry name" value="HpcH_HpaI"/>
    <property type="match status" value="1"/>
</dbReference>
<organism evidence="5 6">
    <name type="scientific">Sphaerochaeta associata</name>
    <dbReference type="NCBI Taxonomy" id="1129264"/>
    <lineage>
        <taxon>Bacteria</taxon>
        <taxon>Pseudomonadati</taxon>
        <taxon>Spirochaetota</taxon>
        <taxon>Spirochaetia</taxon>
        <taxon>Spirochaetales</taxon>
        <taxon>Sphaerochaetaceae</taxon>
        <taxon>Sphaerochaeta</taxon>
    </lineage>
</organism>
<sequence length="286" mass="31249">MRSWLYTPANTPSRMINAGIYGSDGVVFDLEDSIAPDQKDEARFLLEEMLGVIKADLQRQGILCRLAVRINGLDTAWWQADLSACLHAGVQLVRVPKVESQADVHRISAYLDQLEAELMLPPGTTKIQALLETPLAVEHAFLIASASARIVAFSFGAEDYCAALGLRRKEASLALDYPRSRIASAAAAFGLEAYDSVWGFLDDQAGLIEDAKRSRSLGFCGKSVIHPNQINVINEVFSFSAQEVEEAKRIVEAAEGTTSGVLSAKGRMVDKPVVLWARRVLEGRTQ</sequence>
<dbReference type="RefSeq" id="WP_244773605.1">
    <property type="nucleotide sequence ID" value="NZ_CP094929.1"/>
</dbReference>
<keyword evidence="2" id="KW-0479">Metal-binding</keyword>
<gene>
    <name evidence="5" type="ORF">MUG09_03485</name>
</gene>
<comment type="cofactor">
    <cofactor evidence="1">
        <name>Mg(2+)</name>
        <dbReference type="ChEBI" id="CHEBI:18420"/>
    </cofactor>
</comment>
<evidence type="ECO:0000256" key="2">
    <source>
        <dbReference type="ARBA" id="ARBA00022723"/>
    </source>
</evidence>